<dbReference type="PROSITE" id="PS50109">
    <property type="entry name" value="HIS_KIN"/>
    <property type="match status" value="1"/>
</dbReference>
<reference evidence="10 11" key="1">
    <citation type="submission" date="2016-06" db="EMBL/GenBank/DDBJ databases">
        <title>Genome sequencing of Cryobacterium arcticum PAMC 27867.</title>
        <authorList>
            <person name="Lee J."/>
            <person name="Kim O.-S."/>
        </authorList>
    </citation>
    <scope>NUCLEOTIDE SEQUENCE [LARGE SCALE GENOMIC DNA]</scope>
    <source>
        <strain evidence="10 11">PAMC 27867</strain>
        <plasmid evidence="11">pp27867_1</plasmid>
    </source>
</reference>
<sequence length="314" mass="34067">MIFRRALIRLTLTYTLVQLILFGVFALGIYSFVTGAFDFDAAELDGQSSLNAAEQGFANLRMGLITGYAILVILLPISSYLMARGALAPIRRSYEFQQRFVDGASHEFRSPLSVIQGELELALSRSRTPAQYQAAMTTALEAAEGLTRLTNDLLLLTRESADELEVTFEPVSLNELAHNVVQNHKASGARITVIETRPVLVNGSAELLTRALTNVVDNAAKFTDESGSIQIVVSAGGRFAQVLVEDDGVGMTPTESAQAFDRFWRAQDARNTPGFGLGLPLVKQIISAHHGKVSIASEPRSGTTVTLTVPEWQP</sequence>
<dbReference type="CDD" id="cd00082">
    <property type="entry name" value="HisKA"/>
    <property type="match status" value="1"/>
</dbReference>
<evidence type="ECO:0000256" key="1">
    <source>
        <dbReference type="ARBA" id="ARBA00000085"/>
    </source>
</evidence>
<evidence type="ECO:0000256" key="2">
    <source>
        <dbReference type="ARBA" id="ARBA00004236"/>
    </source>
</evidence>
<dbReference type="GO" id="GO:0000155">
    <property type="term" value="F:phosphorelay sensor kinase activity"/>
    <property type="evidence" value="ECO:0007669"/>
    <property type="project" value="InterPro"/>
</dbReference>
<name>A0A1B1BQM1_9MICO</name>
<evidence type="ECO:0000313" key="11">
    <source>
        <dbReference type="Proteomes" id="UP000092582"/>
    </source>
</evidence>
<feature type="transmembrane region" description="Helical" evidence="8">
    <location>
        <begin position="65"/>
        <end position="83"/>
    </location>
</feature>
<dbReference type="AlphaFoldDB" id="A0A1B1BQM1"/>
<dbReference type="PANTHER" id="PTHR43711:SF28">
    <property type="entry name" value="SENSOR HISTIDINE KINASE YXDK"/>
    <property type="match status" value="1"/>
</dbReference>
<keyword evidence="8" id="KW-1133">Transmembrane helix</keyword>
<keyword evidence="7" id="KW-0902">Two-component regulatory system</keyword>
<dbReference type="EC" id="2.7.13.3" evidence="3"/>
<dbReference type="OrthoDB" id="9786919at2"/>
<gene>
    <name evidence="10" type="ORF">PA27867_3867</name>
</gene>
<dbReference type="PRINTS" id="PR00344">
    <property type="entry name" value="BCTRLSENSOR"/>
</dbReference>
<dbReference type="PANTHER" id="PTHR43711">
    <property type="entry name" value="TWO-COMPONENT HISTIDINE KINASE"/>
    <property type="match status" value="1"/>
</dbReference>
<feature type="transmembrane region" description="Helical" evidence="8">
    <location>
        <begin position="12"/>
        <end position="33"/>
    </location>
</feature>
<keyword evidence="4" id="KW-0597">Phosphoprotein</keyword>
<evidence type="ECO:0000256" key="4">
    <source>
        <dbReference type="ARBA" id="ARBA00022553"/>
    </source>
</evidence>
<protein>
    <recommendedName>
        <fullName evidence="3">histidine kinase</fullName>
        <ecNumber evidence="3">2.7.13.3</ecNumber>
    </recommendedName>
</protein>
<keyword evidence="10" id="KW-0614">Plasmid</keyword>
<accession>A0A1B1BQM1</accession>
<evidence type="ECO:0000256" key="8">
    <source>
        <dbReference type="SAM" id="Phobius"/>
    </source>
</evidence>
<dbReference type="InterPro" id="IPR036097">
    <property type="entry name" value="HisK_dim/P_sf"/>
</dbReference>
<evidence type="ECO:0000313" key="10">
    <source>
        <dbReference type="EMBL" id="ANP74781.1"/>
    </source>
</evidence>
<dbReference type="InterPro" id="IPR036890">
    <property type="entry name" value="HATPase_C_sf"/>
</dbReference>
<dbReference type="InterPro" id="IPR003661">
    <property type="entry name" value="HisK_dim/P_dom"/>
</dbReference>
<comment type="catalytic activity">
    <reaction evidence="1">
        <text>ATP + protein L-histidine = ADP + protein N-phospho-L-histidine.</text>
        <dbReference type="EC" id="2.7.13.3"/>
    </reaction>
</comment>
<dbReference type="Gene3D" id="3.30.565.10">
    <property type="entry name" value="Histidine kinase-like ATPase, C-terminal domain"/>
    <property type="match status" value="1"/>
</dbReference>
<dbReference type="InterPro" id="IPR003594">
    <property type="entry name" value="HATPase_dom"/>
</dbReference>
<organism evidence="10 11">
    <name type="scientific">Cryobacterium arcticum</name>
    <dbReference type="NCBI Taxonomy" id="670052"/>
    <lineage>
        <taxon>Bacteria</taxon>
        <taxon>Bacillati</taxon>
        <taxon>Actinomycetota</taxon>
        <taxon>Actinomycetes</taxon>
        <taxon>Micrococcales</taxon>
        <taxon>Microbacteriaceae</taxon>
        <taxon>Cryobacterium</taxon>
    </lineage>
</organism>
<dbReference type="Pfam" id="PF00512">
    <property type="entry name" value="HisKA"/>
    <property type="match status" value="1"/>
</dbReference>
<evidence type="ECO:0000256" key="7">
    <source>
        <dbReference type="ARBA" id="ARBA00023012"/>
    </source>
</evidence>
<dbReference type="Pfam" id="PF02518">
    <property type="entry name" value="HATPase_c"/>
    <property type="match status" value="1"/>
</dbReference>
<keyword evidence="6 10" id="KW-0418">Kinase</keyword>
<dbReference type="InterPro" id="IPR005467">
    <property type="entry name" value="His_kinase_dom"/>
</dbReference>
<geneLocation type="plasmid" evidence="11">
    <name>pp27867_1</name>
</geneLocation>
<dbReference type="InterPro" id="IPR050736">
    <property type="entry name" value="Sensor_HK_Regulatory"/>
</dbReference>
<comment type="subcellular location">
    <subcellularLocation>
        <location evidence="2">Cell membrane</location>
    </subcellularLocation>
</comment>
<dbReference type="PATRIC" id="fig|670052.7.peg.3975"/>
<keyword evidence="11" id="KW-1185">Reference proteome</keyword>
<dbReference type="Gene3D" id="1.10.287.130">
    <property type="match status" value="1"/>
</dbReference>
<feature type="domain" description="Histidine kinase" evidence="9">
    <location>
        <begin position="103"/>
        <end position="313"/>
    </location>
</feature>
<evidence type="ECO:0000256" key="6">
    <source>
        <dbReference type="ARBA" id="ARBA00022777"/>
    </source>
</evidence>
<keyword evidence="8" id="KW-0472">Membrane</keyword>
<evidence type="ECO:0000256" key="3">
    <source>
        <dbReference type="ARBA" id="ARBA00012438"/>
    </source>
</evidence>
<dbReference type="SMART" id="SM00387">
    <property type="entry name" value="HATPase_c"/>
    <property type="match status" value="1"/>
</dbReference>
<keyword evidence="8" id="KW-0812">Transmembrane</keyword>
<dbReference type="EMBL" id="CP016283">
    <property type="protein sequence ID" value="ANP74781.1"/>
    <property type="molecule type" value="Genomic_DNA"/>
</dbReference>
<evidence type="ECO:0000256" key="5">
    <source>
        <dbReference type="ARBA" id="ARBA00022679"/>
    </source>
</evidence>
<keyword evidence="5" id="KW-0808">Transferase</keyword>
<evidence type="ECO:0000259" key="9">
    <source>
        <dbReference type="PROSITE" id="PS50109"/>
    </source>
</evidence>
<dbReference type="GO" id="GO:0005886">
    <property type="term" value="C:plasma membrane"/>
    <property type="evidence" value="ECO:0007669"/>
    <property type="project" value="UniProtKB-SubCell"/>
</dbReference>
<dbReference type="SUPFAM" id="SSF55874">
    <property type="entry name" value="ATPase domain of HSP90 chaperone/DNA topoisomerase II/histidine kinase"/>
    <property type="match status" value="1"/>
</dbReference>
<dbReference type="CDD" id="cd00075">
    <property type="entry name" value="HATPase"/>
    <property type="match status" value="1"/>
</dbReference>
<proteinExistence type="predicted"/>
<dbReference type="KEGG" id="cart:PA27867_3867"/>
<dbReference type="InterPro" id="IPR004358">
    <property type="entry name" value="Sig_transdc_His_kin-like_C"/>
</dbReference>
<dbReference type="Proteomes" id="UP000092582">
    <property type="component" value="Plasmid pP27867_1"/>
</dbReference>
<dbReference type="RefSeq" id="WP_066600449.1">
    <property type="nucleotide sequence ID" value="NZ_CP016283.1"/>
</dbReference>
<dbReference type="SMART" id="SM00388">
    <property type="entry name" value="HisKA"/>
    <property type="match status" value="1"/>
</dbReference>
<dbReference type="SUPFAM" id="SSF47384">
    <property type="entry name" value="Homodimeric domain of signal transducing histidine kinase"/>
    <property type="match status" value="1"/>
</dbReference>